<dbReference type="EnsemblMetazoa" id="HelroT178594">
    <property type="protein sequence ID" value="HelroP178594"/>
    <property type="gene ID" value="HelroG178594"/>
</dbReference>
<keyword evidence="3" id="KW-1185">Reference proteome</keyword>
<proteinExistence type="predicted"/>
<evidence type="ECO:0000313" key="3">
    <source>
        <dbReference type="Proteomes" id="UP000015101"/>
    </source>
</evidence>
<protein>
    <recommendedName>
        <fullName evidence="4">Endonuclease/exonuclease/phosphatase domain-containing protein</fullName>
    </recommendedName>
</protein>
<sequence length="289" mass="32528">MVLSIQQKKVRKIPGDPVQGVAVQSPVDGLDTGTPLYSVAVQGTMVVPNLQPLVDQVVRVFINTTTGVAIYRTSVPVPSPANNHTGSVVARDKRGRIAALGTRSYNTKFVIKSQRSKMKMKFSWNLESEVEVCQIQRTLKALSKKDVKIIVGNWNVKIGSDNIGFKKVMEKYGAGNRNDKWERSKFSAIKNANAGRTQYKLSEEKTTTTKPRFERSEVRLAEFYGRTETTVPMPKCLKNGINTTSHIPFFYIYKTRLKIIQTSIKIAGFKFWTELVPSHLRAITNLQQF</sequence>
<dbReference type="KEGG" id="hro:HELRODRAFT_178594"/>
<reference evidence="1 3" key="2">
    <citation type="journal article" date="2013" name="Nature">
        <title>Insights into bilaterian evolution from three spiralian genomes.</title>
        <authorList>
            <person name="Simakov O."/>
            <person name="Marletaz F."/>
            <person name="Cho S.J."/>
            <person name="Edsinger-Gonzales E."/>
            <person name="Havlak P."/>
            <person name="Hellsten U."/>
            <person name="Kuo D.H."/>
            <person name="Larsson T."/>
            <person name="Lv J."/>
            <person name="Arendt D."/>
            <person name="Savage R."/>
            <person name="Osoegawa K."/>
            <person name="de Jong P."/>
            <person name="Grimwood J."/>
            <person name="Chapman J.A."/>
            <person name="Shapiro H."/>
            <person name="Aerts A."/>
            <person name="Otillar R.P."/>
            <person name="Terry A.Y."/>
            <person name="Boore J.L."/>
            <person name="Grigoriev I.V."/>
            <person name="Lindberg D.R."/>
            <person name="Seaver E.C."/>
            <person name="Weisblat D.A."/>
            <person name="Putnam N.H."/>
            <person name="Rokhsar D.S."/>
        </authorList>
    </citation>
    <scope>NUCLEOTIDE SEQUENCE</scope>
</reference>
<dbReference type="EMBL" id="AMQM01006509">
    <property type="status" value="NOT_ANNOTATED_CDS"/>
    <property type="molecule type" value="Genomic_DNA"/>
</dbReference>
<name>T1FDF7_HELRO</name>
<accession>T1FDF7</accession>
<dbReference type="AlphaFoldDB" id="T1FDF7"/>
<dbReference type="OrthoDB" id="6242194at2759"/>
<evidence type="ECO:0008006" key="4">
    <source>
        <dbReference type="Google" id="ProtNLM"/>
    </source>
</evidence>
<evidence type="ECO:0000313" key="1">
    <source>
        <dbReference type="EMBL" id="ESN96805.1"/>
    </source>
</evidence>
<reference evidence="3" key="1">
    <citation type="submission" date="2012-12" db="EMBL/GenBank/DDBJ databases">
        <authorList>
            <person name="Hellsten U."/>
            <person name="Grimwood J."/>
            <person name="Chapman J.A."/>
            <person name="Shapiro H."/>
            <person name="Aerts A."/>
            <person name="Otillar R.P."/>
            <person name="Terry A.Y."/>
            <person name="Boore J.L."/>
            <person name="Simakov O."/>
            <person name="Marletaz F."/>
            <person name="Cho S.-J."/>
            <person name="Edsinger-Gonzales E."/>
            <person name="Havlak P."/>
            <person name="Kuo D.-H."/>
            <person name="Larsson T."/>
            <person name="Lv J."/>
            <person name="Arendt D."/>
            <person name="Savage R."/>
            <person name="Osoegawa K."/>
            <person name="de Jong P."/>
            <person name="Lindberg D.R."/>
            <person name="Seaver E.C."/>
            <person name="Weisblat D.A."/>
            <person name="Putnam N.H."/>
            <person name="Grigoriev I.V."/>
            <person name="Rokhsar D.S."/>
        </authorList>
    </citation>
    <scope>NUCLEOTIDE SEQUENCE</scope>
</reference>
<dbReference type="RefSeq" id="XP_009024957.1">
    <property type="nucleotide sequence ID" value="XM_009026709.1"/>
</dbReference>
<dbReference type="EMBL" id="KB097487">
    <property type="protein sequence ID" value="ESN96805.1"/>
    <property type="molecule type" value="Genomic_DNA"/>
</dbReference>
<evidence type="ECO:0000313" key="2">
    <source>
        <dbReference type="EnsemblMetazoa" id="HelroP178594"/>
    </source>
</evidence>
<dbReference type="HOGENOM" id="CLU_964041_0_0_1"/>
<dbReference type="InParanoid" id="T1FDF7"/>
<reference evidence="2" key="3">
    <citation type="submission" date="2015-06" db="UniProtKB">
        <authorList>
            <consortium name="EnsemblMetazoa"/>
        </authorList>
    </citation>
    <scope>IDENTIFICATION</scope>
</reference>
<dbReference type="CTD" id="20206856"/>
<gene>
    <name evidence="2" type="primary">20206856</name>
    <name evidence="1" type="ORF">HELRODRAFT_178594</name>
</gene>
<dbReference type="Proteomes" id="UP000015101">
    <property type="component" value="Unassembled WGS sequence"/>
</dbReference>
<organism evidence="2 3">
    <name type="scientific">Helobdella robusta</name>
    <name type="common">Californian leech</name>
    <dbReference type="NCBI Taxonomy" id="6412"/>
    <lineage>
        <taxon>Eukaryota</taxon>
        <taxon>Metazoa</taxon>
        <taxon>Spiralia</taxon>
        <taxon>Lophotrochozoa</taxon>
        <taxon>Annelida</taxon>
        <taxon>Clitellata</taxon>
        <taxon>Hirudinea</taxon>
        <taxon>Rhynchobdellida</taxon>
        <taxon>Glossiphoniidae</taxon>
        <taxon>Helobdella</taxon>
    </lineage>
</organism>
<dbReference type="GeneID" id="20206856"/>